<evidence type="ECO:0000256" key="1">
    <source>
        <dbReference type="SAM" id="Phobius"/>
    </source>
</evidence>
<feature type="transmembrane region" description="Helical" evidence="1">
    <location>
        <begin position="41"/>
        <end position="62"/>
    </location>
</feature>
<feature type="transmembrane region" description="Helical" evidence="1">
    <location>
        <begin position="16"/>
        <end position="35"/>
    </location>
</feature>
<dbReference type="Proteomes" id="UP000007813">
    <property type="component" value="Unassembled WGS sequence"/>
</dbReference>
<keyword evidence="1" id="KW-1133">Transmembrane helix</keyword>
<accession>J3JFE8</accession>
<dbReference type="eggNOG" id="arCOG07558">
    <property type="taxonomic scope" value="Archaea"/>
</dbReference>
<dbReference type="RefSeq" id="WP_009375143.1">
    <property type="nucleotide sequence ID" value="NZ_ALJD01000006.1"/>
</dbReference>
<dbReference type="AlphaFoldDB" id="J3JFE8"/>
<dbReference type="OrthoDB" id="330458at2157"/>
<comment type="caution">
    <text evidence="2">The sequence shown here is derived from an EMBL/GenBank/DDBJ whole genome shotgun (WGS) entry which is preliminary data.</text>
</comment>
<keyword evidence="1" id="KW-0472">Membrane</keyword>
<evidence type="ECO:0000313" key="3">
    <source>
        <dbReference type="Proteomes" id="UP000007813"/>
    </source>
</evidence>
<protein>
    <submittedName>
        <fullName evidence="2">Uncharacterized protein</fullName>
    </submittedName>
</protein>
<proteinExistence type="predicted"/>
<reference evidence="2 3" key="1">
    <citation type="journal article" date="2012" name="J. Bacteriol.">
        <title>Draft Genome Sequence of the Extremely Halophilic Archaeon Halogranum salarium B-1T.</title>
        <authorList>
            <person name="Kim K.K."/>
            <person name="Lee K.C."/>
            <person name="Lee J.S."/>
        </authorList>
    </citation>
    <scope>NUCLEOTIDE SEQUENCE [LARGE SCALE GENOMIC DNA]</scope>
    <source>
        <strain evidence="2 3">B-1</strain>
    </source>
</reference>
<name>J3JFE8_9EURY</name>
<gene>
    <name evidence="2" type="ORF">HSB1_26150</name>
</gene>
<organism evidence="2 3">
    <name type="scientific">Halogranum salarium B-1</name>
    <dbReference type="NCBI Taxonomy" id="1210908"/>
    <lineage>
        <taxon>Archaea</taxon>
        <taxon>Methanobacteriati</taxon>
        <taxon>Methanobacteriota</taxon>
        <taxon>Stenosarchaea group</taxon>
        <taxon>Halobacteria</taxon>
        <taxon>Halobacteriales</taxon>
        <taxon>Haloferacaceae</taxon>
    </lineage>
</organism>
<sequence length="71" mass="7312">MVGPSLSDEEHRIASLQFKIGFVLVVGISAGIIALQAQGSLVQIGVAAVAGTVLGWLLLAYLTHIVPSTGR</sequence>
<evidence type="ECO:0000313" key="2">
    <source>
        <dbReference type="EMBL" id="EJN59194.1"/>
    </source>
</evidence>
<dbReference type="EMBL" id="ALJD01000006">
    <property type="protein sequence ID" value="EJN59194.1"/>
    <property type="molecule type" value="Genomic_DNA"/>
</dbReference>
<keyword evidence="1" id="KW-0812">Transmembrane</keyword>